<dbReference type="InterPro" id="IPR011330">
    <property type="entry name" value="Glyco_hydro/deAcase_b/a-brl"/>
</dbReference>
<dbReference type="EMBL" id="VBPB01000018">
    <property type="protein sequence ID" value="TMQ74060.1"/>
    <property type="molecule type" value="Genomic_DNA"/>
</dbReference>
<dbReference type="SUPFAM" id="SSF88713">
    <property type="entry name" value="Glycoside hydrolase/deacetylase"/>
    <property type="match status" value="1"/>
</dbReference>
<dbReference type="PANTHER" id="PTHR30105:SF2">
    <property type="entry name" value="DIVERGENT POLYSACCHARIDE DEACETYLASE SUPERFAMILY"/>
    <property type="match status" value="1"/>
</dbReference>
<evidence type="ECO:0000313" key="2">
    <source>
        <dbReference type="Proteomes" id="UP000319771"/>
    </source>
</evidence>
<dbReference type="AlphaFoldDB" id="A0A538UDW8"/>
<reference evidence="1 2" key="1">
    <citation type="journal article" date="2019" name="Nat. Microbiol.">
        <title>Mediterranean grassland soil C-N compound turnover is dependent on rainfall and depth, and is mediated by genomically divergent microorganisms.</title>
        <authorList>
            <person name="Diamond S."/>
            <person name="Andeer P.F."/>
            <person name="Li Z."/>
            <person name="Crits-Christoph A."/>
            <person name="Burstein D."/>
            <person name="Anantharaman K."/>
            <person name="Lane K.R."/>
            <person name="Thomas B.C."/>
            <person name="Pan C."/>
            <person name="Northen T.R."/>
            <person name="Banfield J.F."/>
        </authorList>
    </citation>
    <scope>NUCLEOTIDE SEQUENCE [LARGE SCALE GENOMIC DNA]</scope>
    <source>
        <strain evidence="1">WS_11</strain>
    </source>
</reference>
<dbReference type="Gene3D" id="3.20.20.370">
    <property type="entry name" value="Glycoside hydrolase/deacetylase"/>
    <property type="match status" value="1"/>
</dbReference>
<gene>
    <name evidence="1" type="ORF">E6K81_01520</name>
</gene>
<dbReference type="PANTHER" id="PTHR30105">
    <property type="entry name" value="UNCHARACTERIZED YIBQ-RELATED"/>
    <property type="match status" value="1"/>
</dbReference>
<dbReference type="Pfam" id="PF04748">
    <property type="entry name" value="Polysacc_deac_2"/>
    <property type="match status" value="1"/>
</dbReference>
<dbReference type="InterPro" id="IPR006837">
    <property type="entry name" value="Divergent_DAC"/>
</dbReference>
<evidence type="ECO:0000313" key="1">
    <source>
        <dbReference type="EMBL" id="TMQ74060.1"/>
    </source>
</evidence>
<comment type="caution">
    <text evidence="1">The sequence shown here is derived from an EMBL/GenBank/DDBJ whole genome shotgun (WGS) entry which is preliminary data.</text>
</comment>
<dbReference type="CDD" id="cd10936">
    <property type="entry name" value="CE4_DAC2"/>
    <property type="match status" value="1"/>
</dbReference>
<dbReference type="Proteomes" id="UP000319771">
    <property type="component" value="Unassembled WGS sequence"/>
</dbReference>
<accession>A0A538UDW8</accession>
<sequence length="393" mass="41865">MSKRKPRSGFSVRAGLGILAAAALALFLVGEAVRAVRSDGGRLGIARISGLGDGNELVRIVGKQLRLGLASVRVSPDSITETPLEQGAAQVRWRVGLGSSASLLQVNYAITRALEDRGAVVLQGSERWADDGSQVVRMVVGLPRRATHEVLIVRPRGGPADAAKAPARLALILYGFGDDAAAADSFFAVPAPFAVAVVPGTREAERVFLRARQRQREVVLHLPLEPINYPRINPGPGAVLVSMKPGQIAARVDKYLDQAGTVAAVANHMGSLATQDATVMTAVYRTLKRRHLPFLHVTPAAGAVCKSLAASMGLNYAEPDAVLEGEAREPNAKALDRRWGALLRVAHDRGRLVVLLRATPLTMRWLPQALDPKRLGEVSVVPLTSLLEKPGTP</sequence>
<name>A0A538UDW8_UNCEI</name>
<proteinExistence type="predicted"/>
<organism evidence="1 2">
    <name type="scientific">Eiseniibacteriota bacterium</name>
    <dbReference type="NCBI Taxonomy" id="2212470"/>
    <lineage>
        <taxon>Bacteria</taxon>
        <taxon>Candidatus Eiseniibacteriota</taxon>
    </lineage>
</organism>
<protein>
    <submittedName>
        <fullName evidence="1">Divergent polysaccharide deacetylase family protein</fullName>
    </submittedName>
</protein>
<dbReference type="GO" id="GO:0005975">
    <property type="term" value="P:carbohydrate metabolic process"/>
    <property type="evidence" value="ECO:0007669"/>
    <property type="project" value="InterPro"/>
</dbReference>